<dbReference type="GO" id="GO:0031625">
    <property type="term" value="F:ubiquitin protein ligase binding"/>
    <property type="evidence" value="ECO:0007669"/>
    <property type="project" value="TreeGrafter"/>
</dbReference>
<keyword evidence="1" id="KW-1133">Transmembrane helix</keyword>
<accession>T1J971</accession>
<dbReference type="PANTHER" id="PTHR12740:SF4">
    <property type="entry name" value="JNK1_MAPK8-ASSOCIATED MEMBRANE PROTEIN"/>
    <property type="match status" value="1"/>
</dbReference>
<keyword evidence="1" id="KW-0812">Transmembrane</keyword>
<dbReference type="AlphaFoldDB" id="T1J971"/>
<dbReference type="eggNOG" id="KOG3744">
    <property type="taxonomic scope" value="Eukaryota"/>
</dbReference>
<feature type="transmembrane region" description="Helical" evidence="1">
    <location>
        <begin position="338"/>
        <end position="357"/>
    </location>
</feature>
<keyword evidence="1" id="KW-0472">Membrane</keyword>
<feature type="transmembrane region" description="Helical" evidence="1">
    <location>
        <begin position="303"/>
        <end position="326"/>
    </location>
</feature>
<evidence type="ECO:0008006" key="4">
    <source>
        <dbReference type="Google" id="ProtNLM"/>
    </source>
</evidence>
<feature type="transmembrane region" description="Helical" evidence="1">
    <location>
        <begin position="238"/>
        <end position="261"/>
    </location>
</feature>
<name>T1J971_STRMM</name>
<dbReference type="GO" id="GO:0036503">
    <property type="term" value="P:ERAD pathway"/>
    <property type="evidence" value="ECO:0007669"/>
    <property type="project" value="TreeGrafter"/>
</dbReference>
<reference evidence="2" key="2">
    <citation type="submission" date="2015-02" db="UniProtKB">
        <authorList>
            <consortium name="EnsemblMetazoa"/>
        </authorList>
    </citation>
    <scope>IDENTIFICATION</scope>
</reference>
<dbReference type="GO" id="GO:0006986">
    <property type="term" value="P:response to unfolded protein"/>
    <property type="evidence" value="ECO:0007669"/>
    <property type="project" value="InterPro"/>
</dbReference>
<dbReference type="InterPro" id="IPR008485">
    <property type="entry name" value="JAMP"/>
</dbReference>
<sequence>MAMTINPVVVVPLDSEEIRTSNVFSSSVYATKNVPTAKRVFGKNAKTRAMLTFQEPMMYTNVYYHHTGLQNSVPESFHVKFWAAALQLVKALRLRAPPPFVFKLPIVEIDLMKSNTVVITEQYGETGSLVKYVNSDMFLSTMGSASSVTGNDEFCPSPLTSCPGYYCGRTFLGNGTWSSCRACPRGFRVNSSTSECIQCTTSPQFYDWFYLAFMAFLPLVLHWFCIDLAAKRRSFTQAVLVLHVSAFIEVLIAAVLTILFANPFGSMKITSCPVRWLSDWYTLLYNPSPDYTHTLHCTQEAVYPLYTIVFVYYALCLILMMLFRPLLVAKLLPTRGKVAVYAALYFLPVLCLLQAIFAGLIYFSFPYITIIISVVSSAAHFAFRLDQSMKSLLVSTVSDIRNVVILLGHWALHAFGIVAVTQLKDLSFNLSLLVLVPFPGLFYILTAKFTDPHKLHTA</sequence>
<dbReference type="PhylomeDB" id="T1J971"/>
<proteinExistence type="predicted"/>
<dbReference type="EMBL" id="JH431970">
    <property type="status" value="NOT_ANNOTATED_CDS"/>
    <property type="molecule type" value="Genomic_DNA"/>
</dbReference>
<dbReference type="Proteomes" id="UP000014500">
    <property type="component" value="Unassembled WGS sequence"/>
</dbReference>
<feature type="transmembrane region" description="Helical" evidence="1">
    <location>
        <begin position="363"/>
        <end position="383"/>
    </location>
</feature>
<organism evidence="2 3">
    <name type="scientific">Strigamia maritima</name>
    <name type="common">European centipede</name>
    <name type="synonym">Geophilus maritimus</name>
    <dbReference type="NCBI Taxonomy" id="126957"/>
    <lineage>
        <taxon>Eukaryota</taxon>
        <taxon>Metazoa</taxon>
        <taxon>Ecdysozoa</taxon>
        <taxon>Arthropoda</taxon>
        <taxon>Myriapoda</taxon>
        <taxon>Chilopoda</taxon>
        <taxon>Pleurostigmophora</taxon>
        <taxon>Geophilomorpha</taxon>
        <taxon>Linotaeniidae</taxon>
        <taxon>Strigamia</taxon>
    </lineage>
</organism>
<dbReference type="Pfam" id="PF05571">
    <property type="entry name" value="JAMP"/>
    <property type="match status" value="1"/>
</dbReference>
<reference evidence="3" key="1">
    <citation type="submission" date="2011-05" db="EMBL/GenBank/DDBJ databases">
        <authorList>
            <person name="Richards S.R."/>
            <person name="Qu J."/>
            <person name="Jiang H."/>
            <person name="Jhangiani S.N."/>
            <person name="Agravi P."/>
            <person name="Goodspeed R."/>
            <person name="Gross S."/>
            <person name="Mandapat C."/>
            <person name="Jackson L."/>
            <person name="Mathew T."/>
            <person name="Pu L."/>
            <person name="Thornton R."/>
            <person name="Saada N."/>
            <person name="Wilczek-Boney K.B."/>
            <person name="Lee S."/>
            <person name="Kovar C."/>
            <person name="Wu Y."/>
            <person name="Scherer S.E."/>
            <person name="Worley K.C."/>
            <person name="Muzny D.M."/>
            <person name="Gibbs R."/>
        </authorList>
    </citation>
    <scope>NUCLEOTIDE SEQUENCE</scope>
    <source>
        <strain evidence="3">Brora</strain>
    </source>
</reference>
<dbReference type="HOGENOM" id="CLU_597626_0_0_1"/>
<evidence type="ECO:0000313" key="3">
    <source>
        <dbReference type="Proteomes" id="UP000014500"/>
    </source>
</evidence>
<dbReference type="EnsemblMetazoa" id="SMAR010262-RA">
    <property type="protein sequence ID" value="SMAR010262-PA"/>
    <property type="gene ID" value="SMAR010262"/>
</dbReference>
<feature type="transmembrane region" description="Helical" evidence="1">
    <location>
        <begin position="403"/>
        <end position="420"/>
    </location>
</feature>
<evidence type="ECO:0000313" key="2">
    <source>
        <dbReference type="EnsemblMetazoa" id="SMAR010262-PA"/>
    </source>
</evidence>
<feature type="transmembrane region" description="Helical" evidence="1">
    <location>
        <begin position="426"/>
        <end position="445"/>
    </location>
</feature>
<feature type="transmembrane region" description="Helical" evidence="1">
    <location>
        <begin position="208"/>
        <end position="226"/>
    </location>
</feature>
<protein>
    <recommendedName>
        <fullName evidence="4">JNK1/MAPK8-associated membrane protein</fullName>
    </recommendedName>
</protein>
<keyword evidence="3" id="KW-1185">Reference proteome</keyword>
<dbReference type="PANTHER" id="PTHR12740">
    <property type="entry name" value="JNK1/MAPK8-ASSOCIATED MEMBRANE PROTEIN"/>
    <property type="match status" value="1"/>
</dbReference>
<dbReference type="GO" id="GO:0016020">
    <property type="term" value="C:membrane"/>
    <property type="evidence" value="ECO:0007669"/>
    <property type="project" value="InterPro"/>
</dbReference>
<evidence type="ECO:0000256" key="1">
    <source>
        <dbReference type="SAM" id="Phobius"/>
    </source>
</evidence>